<evidence type="ECO:0000256" key="1">
    <source>
        <dbReference type="ARBA" id="ARBA00007362"/>
    </source>
</evidence>
<feature type="transmembrane region" description="Helical" evidence="2">
    <location>
        <begin position="142"/>
        <end position="163"/>
    </location>
</feature>
<evidence type="ECO:0000313" key="5">
    <source>
        <dbReference type="Proteomes" id="UP000469440"/>
    </source>
</evidence>
<dbReference type="PANTHER" id="PTHR22911:SF79">
    <property type="entry name" value="MOBA-LIKE NTP TRANSFERASE DOMAIN-CONTAINING PROTEIN"/>
    <property type="match status" value="1"/>
</dbReference>
<feature type="transmembrane region" description="Helical" evidence="2">
    <location>
        <begin position="231"/>
        <end position="252"/>
    </location>
</feature>
<dbReference type="RefSeq" id="WP_156991064.1">
    <property type="nucleotide sequence ID" value="NZ_VWXL01000084.1"/>
</dbReference>
<feature type="transmembrane region" description="Helical" evidence="2">
    <location>
        <begin position="66"/>
        <end position="84"/>
    </location>
</feature>
<dbReference type="AlphaFoldDB" id="A0A6N8I292"/>
<sequence length="288" mass="31004">MVLSKARKQSVMLMIGSALLWSIAGALIKLLPWNPFIISGFRSLLAAGVMFLYIRHVGIKIRVNRYSILSCLTLCGLMFSFVAANKLTTAANAIVLEYSAPAFIVVFSALIFKQRFHPADVLAVAGTMFGIALFFLDRLTAGGLLGSCIALFSGVLMALNFIVSARADTDTRMSGILFAHLATAVIGAPVIFFDPPAFSAQSLTAILILGIFQLGVPYVLYGLALKNCPPLACSLIGTLEPLLNPIWVYLFYGEAPGRYALFGGALVLISITGWCVWRDRYVAAHSGI</sequence>
<reference evidence="4 5" key="1">
    <citation type="submission" date="2019-09" db="EMBL/GenBank/DDBJ databases">
        <title>Genome sequence of Clostridium sp. EA1.</title>
        <authorList>
            <person name="Poehlein A."/>
            <person name="Bengelsdorf F.R."/>
            <person name="Daniel R."/>
        </authorList>
    </citation>
    <scope>NUCLEOTIDE SEQUENCE [LARGE SCALE GENOMIC DNA]</scope>
    <source>
        <strain evidence="4 5">EA1</strain>
    </source>
</reference>
<feature type="transmembrane region" description="Helical" evidence="2">
    <location>
        <begin position="90"/>
        <end position="112"/>
    </location>
</feature>
<feature type="transmembrane region" description="Helical" evidence="2">
    <location>
        <begin position="258"/>
        <end position="277"/>
    </location>
</feature>
<evidence type="ECO:0000259" key="3">
    <source>
        <dbReference type="Pfam" id="PF00892"/>
    </source>
</evidence>
<dbReference type="PANTHER" id="PTHR22911">
    <property type="entry name" value="ACYL-MALONYL CONDENSING ENZYME-RELATED"/>
    <property type="match status" value="1"/>
</dbReference>
<feature type="transmembrane region" description="Helical" evidence="2">
    <location>
        <begin position="36"/>
        <end position="54"/>
    </location>
</feature>
<feature type="domain" description="EamA" evidence="3">
    <location>
        <begin position="11"/>
        <end position="135"/>
    </location>
</feature>
<keyword evidence="2" id="KW-1133">Transmembrane helix</keyword>
<evidence type="ECO:0000256" key="2">
    <source>
        <dbReference type="SAM" id="Phobius"/>
    </source>
</evidence>
<feature type="transmembrane region" description="Helical" evidence="2">
    <location>
        <begin position="12"/>
        <end position="30"/>
    </location>
</feature>
<dbReference type="GO" id="GO:0016020">
    <property type="term" value="C:membrane"/>
    <property type="evidence" value="ECO:0007669"/>
    <property type="project" value="InterPro"/>
</dbReference>
<dbReference type="InterPro" id="IPR037185">
    <property type="entry name" value="EmrE-like"/>
</dbReference>
<accession>A0A6N8I292</accession>
<comment type="similarity">
    <text evidence="1">Belongs to the EamA transporter family.</text>
</comment>
<feature type="transmembrane region" description="Helical" evidence="2">
    <location>
        <begin position="205"/>
        <end position="224"/>
    </location>
</feature>
<keyword evidence="2" id="KW-0472">Membrane</keyword>
<keyword evidence="2" id="KW-0812">Transmembrane</keyword>
<feature type="domain" description="EamA" evidence="3">
    <location>
        <begin position="145"/>
        <end position="272"/>
    </location>
</feature>
<proteinExistence type="inferred from homology"/>
<dbReference type="EMBL" id="VWXL01000084">
    <property type="protein sequence ID" value="MVB12236.1"/>
    <property type="molecule type" value="Genomic_DNA"/>
</dbReference>
<evidence type="ECO:0000313" key="4">
    <source>
        <dbReference type="EMBL" id="MVB12236.1"/>
    </source>
</evidence>
<dbReference type="OrthoDB" id="9814731at2"/>
<keyword evidence="5" id="KW-1185">Reference proteome</keyword>
<comment type="caution">
    <text evidence="4">The sequence shown here is derived from an EMBL/GenBank/DDBJ whole genome shotgun (WGS) entry which is preliminary data.</text>
</comment>
<gene>
    <name evidence="4" type="ORF">CAFE_29680</name>
</gene>
<protein>
    <submittedName>
        <fullName evidence="4">EamA-like transporter family protein</fullName>
    </submittedName>
</protein>
<dbReference type="Proteomes" id="UP000469440">
    <property type="component" value="Unassembled WGS sequence"/>
</dbReference>
<dbReference type="SUPFAM" id="SSF103481">
    <property type="entry name" value="Multidrug resistance efflux transporter EmrE"/>
    <property type="match status" value="2"/>
</dbReference>
<feature type="transmembrane region" description="Helical" evidence="2">
    <location>
        <begin position="119"/>
        <end position="136"/>
    </location>
</feature>
<dbReference type="InterPro" id="IPR000620">
    <property type="entry name" value="EamA_dom"/>
</dbReference>
<feature type="transmembrane region" description="Helical" evidence="2">
    <location>
        <begin position="175"/>
        <end position="193"/>
    </location>
</feature>
<organism evidence="4 5">
    <name type="scientific">Caproicibacter fermentans</name>
    <dbReference type="NCBI Taxonomy" id="2576756"/>
    <lineage>
        <taxon>Bacteria</taxon>
        <taxon>Bacillati</taxon>
        <taxon>Bacillota</taxon>
        <taxon>Clostridia</taxon>
        <taxon>Eubacteriales</taxon>
        <taxon>Acutalibacteraceae</taxon>
        <taxon>Caproicibacter</taxon>
    </lineage>
</organism>
<dbReference type="Pfam" id="PF00892">
    <property type="entry name" value="EamA"/>
    <property type="match status" value="2"/>
</dbReference>
<name>A0A6N8I292_9FIRM</name>